<evidence type="ECO:0000313" key="1">
    <source>
        <dbReference type="EMBL" id="MDV0442105.1"/>
    </source>
</evidence>
<dbReference type="RefSeq" id="WP_338094509.1">
    <property type="nucleotide sequence ID" value="NZ_JAWDKA010000006.1"/>
</dbReference>
<keyword evidence="2" id="KW-1185">Reference proteome</keyword>
<accession>A0AAE4MBZ2</accession>
<reference evidence="1" key="1">
    <citation type="submission" date="2023-06" db="EMBL/GenBank/DDBJ databases">
        <title>Genome sequence of Methancorpusculaceae sp. Ag1.</title>
        <authorList>
            <person name="Protasov E."/>
            <person name="Platt K."/>
            <person name="Poehlein A."/>
            <person name="Daniel R."/>
            <person name="Brune A."/>
        </authorList>
    </citation>
    <scope>NUCLEOTIDE SEQUENCE</scope>
    <source>
        <strain evidence="1">Ag1</strain>
    </source>
</reference>
<dbReference type="Proteomes" id="UP001273136">
    <property type="component" value="Unassembled WGS sequence"/>
</dbReference>
<evidence type="ECO:0000313" key="2">
    <source>
        <dbReference type="Proteomes" id="UP001273136"/>
    </source>
</evidence>
<organism evidence="1 2">
    <name type="scientific">Methanorbis furvi</name>
    <dbReference type="NCBI Taxonomy" id="3028299"/>
    <lineage>
        <taxon>Archaea</taxon>
        <taxon>Methanobacteriati</taxon>
        <taxon>Methanobacteriota</taxon>
        <taxon>Stenosarchaea group</taxon>
        <taxon>Methanomicrobia</taxon>
        <taxon>Methanomicrobiales</taxon>
        <taxon>Methanocorpusculaceae</taxon>
        <taxon>Methanorbis</taxon>
    </lineage>
</organism>
<dbReference type="AlphaFoldDB" id="A0AAE4MBZ2"/>
<proteinExistence type="predicted"/>
<name>A0AAE4MBZ2_9EURY</name>
<comment type="caution">
    <text evidence="1">The sequence shown here is derived from an EMBL/GenBank/DDBJ whole genome shotgun (WGS) entry which is preliminary data.</text>
</comment>
<protein>
    <submittedName>
        <fullName evidence="1">Uncharacterized protein</fullName>
    </submittedName>
</protein>
<gene>
    <name evidence="1" type="ORF">McpAg1_13300</name>
</gene>
<dbReference type="EMBL" id="JAWDKA010000006">
    <property type="protein sequence ID" value="MDV0442105.1"/>
    <property type="molecule type" value="Genomic_DNA"/>
</dbReference>
<sequence length="52" mass="5909">MSSQDKYLLHYSVHGKLENTNRKEADEGFCRLMGCVGSEPLVYFMCVVYGCV</sequence>